<reference evidence="7 8" key="1">
    <citation type="submission" date="2018-11" db="EMBL/GenBank/DDBJ databases">
        <authorList>
            <person name="Li F."/>
        </authorList>
    </citation>
    <scope>NUCLEOTIDE SEQUENCE [LARGE SCALE GENOMIC DNA]</scope>
    <source>
        <strain evidence="7 8">KIS18-7</strain>
    </source>
</reference>
<dbReference type="Proteomes" id="UP000277094">
    <property type="component" value="Unassembled WGS sequence"/>
</dbReference>
<evidence type="ECO:0000256" key="4">
    <source>
        <dbReference type="ARBA" id="ARBA00022840"/>
    </source>
</evidence>
<evidence type="ECO:0000313" key="8">
    <source>
        <dbReference type="Proteomes" id="UP000277094"/>
    </source>
</evidence>
<evidence type="ECO:0000256" key="3">
    <source>
        <dbReference type="ARBA" id="ARBA00022741"/>
    </source>
</evidence>
<dbReference type="OrthoDB" id="9778870at2"/>
<feature type="region of interest" description="Disordered" evidence="5">
    <location>
        <begin position="253"/>
        <end position="320"/>
    </location>
</feature>
<dbReference type="InterPro" id="IPR015860">
    <property type="entry name" value="ABC_transpr_TagH-like"/>
</dbReference>
<dbReference type="PROSITE" id="PS50893">
    <property type="entry name" value="ABC_TRANSPORTER_2"/>
    <property type="match status" value="1"/>
</dbReference>
<dbReference type="Pfam" id="PF00005">
    <property type="entry name" value="ABC_tran"/>
    <property type="match status" value="1"/>
</dbReference>
<gene>
    <name evidence="7" type="ORF">EFL95_19070</name>
</gene>
<evidence type="ECO:0000259" key="6">
    <source>
        <dbReference type="PROSITE" id="PS50893"/>
    </source>
</evidence>
<keyword evidence="8" id="KW-1185">Reference proteome</keyword>
<sequence length="320" mass="34031">MADSTRPALVVDDVHIHYRTFGGRRLNATSKWANLRRHVGAVDVVKAVRGVSFVAHHGESIGIIGHNGSGKSTLLRALAGSLPPTKGSIWTDGTASLLGVNAALIKDMTGERNVILGGLALGLSPAEVRARYDETVELAGIGEFMHLPMRAYSSGMSARLRFAISTASRPDILLIDEALATGDVDFRQRSRQRVDEIVEHAGTVLLVSHSMSTIRGMCDRVIWINKGLIEMDGPTDDVLDEYAERTGIPTARNLSSRRFDTDDDDDLPARKVRPGGAAAAAAAAETAEAPIEPAEPGTDPAPQPPSQQATTDSNASQSAL</sequence>
<evidence type="ECO:0000256" key="2">
    <source>
        <dbReference type="ARBA" id="ARBA00022448"/>
    </source>
</evidence>
<comment type="caution">
    <text evidence="7">The sequence shown here is derived from an EMBL/GenBank/DDBJ whole genome shotgun (WGS) entry which is preliminary data.</text>
</comment>
<dbReference type="SUPFAM" id="SSF52540">
    <property type="entry name" value="P-loop containing nucleoside triphosphate hydrolases"/>
    <property type="match status" value="1"/>
</dbReference>
<organism evidence="7 8">
    <name type="scientific">Nocardioides marmorisolisilvae</name>
    <dbReference type="NCBI Taxonomy" id="1542737"/>
    <lineage>
        <taxon>Bacteria</taxon>
        <taxon>Bacillati</taxon>
        <taxon>Actinomycetota</taxon>
        <taxon>Actinomycetes</taxon>
        <taxon>Propionibacteriales</taxon>
        <taxon>Nocardioidaceae</taxon>
        <taxon>Nocardioides</taxon>
    </lineage>
</organism>
<dbReference type="Gene3D" id="3.40.50.300">
    <property type="entry name" value="P-loop containing nucleotide triphosphate hydrolases"/>
    <property type="match status" value="1"/>
</dbReference>
<dbReference type="GO" id="GO:0016887">
    <property type="term" value="F:ATP hydrolysis activity"/>
    <property type="evidence" value="ECO:0007669"/>
    <property type="project" value="InterPro"/>
</dbReference>
<keyword evidence="2" id="KW-0813">Transport</keyword>
<dbReference type="AlphaFoldDB" id="A0A3N0DIJ4"/>
<dbReference type="EMBL" id="RJSG01000006">
    <property type="protein sequence ID" value="RNL75507.1"/>
    <property type="molecule type" value="Genomic_DNA"/>
</dbReference>
<dbReference type="InterPro" id="IPR003439">
    <property type="entry name" value="ABC_transporter-like_ATP-bd"/>
</dbReference>
<feature type="domain" description="ABC transporter" evidence="6">
    <location>
        <begin position="30"/>
        <end position="251"/>
    </location>
</feature>
<dbReference type="GO" id="GO:0140359">
    <property type="term" value="F:ABC-type transporter activity"/>
    <property type="evidence" value="ECO:0007669"/>
    <property type="project" value="InterPro"/>
</dbReference>
<dbReference type="PANTHER" id="PTHR46743:SF2">
    <property type="entry name" value="TEICHOIC ACIDS EXPORT ATP-BINDING PROTEIN TAGH"/>
    <property type="match status" value="1"/>
</dbReference>
<dbReference type="PROSITE" id="PS00211">
    <property type="entry name" value="ABC_TRANSPORTER_1"/>
    <property type="match status" value="1"/>
</dbReference>
<keyword evidence="3" id="KW-0547">Nucleotide-binding</keyword>
<dbReference type="InterPro" id="IPR050683">
    <property type="entry name" value="Bact_Polysacc_Export_ATP-bd"/>
</dbReference>
<accession>A0A3N0DIJ4</accession>
<dbReference type="RefSeq" id="WP_123235695.1">
    <property type="nucleotide sequence ID" value="NZ_RJSG01000006.1"/>
</dbReference>
<dbReference type="PANTHER" id="PTHR46743">
    <property type="entry name" value="TEICHOIC ACIDS EXPORT ATP-BINDING PROTEIN TAGH"/>
    <property type="match status" value="1"/>
</dbReference>
<dbReference type="InterPro" id="IPR003593">
    <property type="entry name" value="AAA+_ATPase"/>
</dbReference>
<dbReference type="GO" id="GO:0016020">
    <property type="term" value="C:membrane"/>
    <property type="evidence" value="ECO:0007669"/>
    <property type="project" value="InterPro"/>
</dbReference>
<evidence type="ECO:0000256" key="5">
    <source>
        <dbReference type="SAM" id="MobiDB-lite"/>
    </source>
</evidence>
<dbReference type="GO" id="GO:0005524">
    <property type="term" value="F:ATP binding"/>
    <property type="evidence" value="ECO:0007669"/>
    <property type="project" value="UniProtKB-KW"/>
</dbReference>
<feature type="compositionally biased region" description="Low complexity" evidence="5">
    <location>
        <begin position="274"/>
        <end position="298"/>
    </location>
</feature>
<name>A0A3N0DIJ4_9ACTN</name>
<evidence type="ECO:0000313" key="7">
    <source>
        <dbReference type="EMBL" id="RNL75507.1"/>
    </source>
</evidence>
<dbReference type="SMART" id="SM00382">
    <property type="entry name" value="AAA"/>
    <property type="match status" value="1"/>
</dbReference>
<dbReference type="InterPro" id="IPR027417">
    <property type="entry name" value="P-loop_NTPase"/>
</dbReference>
<keyword evidence="4 7" id="KW-0067">ATP-binding</keyword>
<comment type="similarity">
    <text evidence="1">Belongs to the ABC transporter superfamily.</text>
</comment>
<evidence type="ECO:0000256" key="1">
    <source>
        <dbReference type="ARBA" id="ARBA00005417"/>
    </source>
</evidence>
<dbReference type="CDD" id="cd03220">
    <property type="entry name" value="ABC_KpsT_Wzt"/>
    <property type="match status" value="1"/>
</dbReference>
<dbReference type="InterPro" id="IPR017871">
    <property type="entry name" value="ABC_transporter-like_CS"/>
</dbReference>
<protein>
    <submittedName>
        <fullName evidence="7">ABC transporter ATP-binding protein</fullName>
    </submittedName>
</protein>
<proteinExistence type="inferred from homology"/>